<dbReference type="FunFam" id="3.40.640.10:FF:000030">
    <property type="entry name" value="Low-specificity L-threonine aldolase"/>
    <property type="match status" value="1"/>
</dbReference>
<dbReference type="PIRSF" id="PIRSF017617">
    <property type="entry name" value="Thr_aldolase"/>
    <property type="match status" value="1"/>
</dbReference>
<dbReference type="PANTHER" id="PTHR48097">
    <property type="entry name" value="L-THREONINE ALDOLASE-RELATED"/>
    <property type="match status" value="1"/>
</dbReference>
<comment type="caution">
    <text evidence="7">The sequence shown here is derived from an EMBL/GenBank/DDBJ whole genome shotgun (WGS) entry which is preliminary data.</text>
</comment>
<dbReference type="InterPro" id="IPR001597">
    <property type="entry name" value="ArAA_b-elim_lyase/Thr_aldolase"/>
</dbReference>
<evidence type="ECO:0000256" key="3">
    <source>
        <dbReference type="ARBA" id="ARBA00022898"/>
    </source>
</evidence>
<dbReference type="Gene3D" id="3.90.1150.10">
    <property type="entry name" value="Aspartate Aminotransferase, domain 1"/>
    <property type="match status" value="1"/>
</dbReference>
<evidence type="ECO:0000256" key="5">
    <source>
        <dbReference type="PIRSR" id="PIRSR017617-1"/>
    </source>
</evidence>
<keyword evidence="3" id="KW-0663">Pyridoxal phosphate</keyword>
<dbReference type="Proteomes" id="UP000193467">
    <property type="component" value="Unassembled WGS sequence"/>
</dbReference>
<evidence type="ECO:0000256" key="1">
    <source>
        <dbReference type="ARBA" id="ARBA00001933"/>
    </source>
</evidence>
<name>A0A1Y2E268_9BASI</name>
<evidence type="ECO:0000313" key="8">
    <source>
        <dbReference type="Proteomes" id="UP000193467"/>
    </source>
</evidence>
<dbReference type="InterPro" id="IPR023603">
    <property type="entry name" value="Low_specificity_L-TA-like"/>
</dbReference>
<gene>
    <name evidence="7" type="ORF">BCR35DRAFT_308593</name>
</gene>
<dbReference type="InParanoid" id="A0A1Y2E268"/>
<dbReference type="PANTHER" id="PTHR48097:SF9">
    <property type="entry name" value="L-THREONINE ALDOLASE"/>
    <property type="match status" value="1"/>
</dbReference>
<dbReference type="STRING" id="106004.A0A1Y2E268"/>
<dbReference type="InterPro" id="IPR015424">
    <property type="entry name" value="PyrdxlP-dep_Trfase"/>
</dbReference>
<evidence type="ECO:0000256" key="2">
    <source>
        <dbReference type="ARBA" id="ARBA00006966"/>
    </source>
</evidence>
<keyword evidence="8" id="KW-1185">Reference proteome</keyword>
<keyword evidence="4" id="KW-0456">Lyase</keyword>
<dbReference type="SUPFAM" id="SSF53383">
    <property type="entry name" value="PLP-dependent transferases"/>
    <property type="match status" value="1"/>
</dbReference>
<dbReference type="GO" id="GO:0006545">
    <property type="term" value="P:glycine biosynthetic process"/>
    <property type="evidence" value="ECO:0007669"/>
    <property type="project" value="TreeGrafter"/>
</dbReference>
<comment type="cofactor">
    <cofactor evidence="1">
        <name>pyridoxal 5'-phosphate</name>
        <dbReference type="ChEBI" id="CHEBI:597326"/>
    </cofactor>
</comment>
<feature type="domain" description="Aromatic amino acid beta-eliminating lyase/threonine aldolase" evidence="6">
    <location>
        <begin position="21"/>
        <end position="300"/>
    </location>
</feature>
<dbReference type="GO" id="GO:0016740">
    <property type="term" value="F:transferase activity"/>
    <property type="evidence" value="ECO:0007669"/>
    <property type="project" value="UniProtKB-KW"/>
</dbReference>
<evidence type="ECO:0000259" key="6">
    <source>
        <dbReference type="Pfam" id="PF01212"/>
    </source>
</evidence>
<dbReference type="Gene3D" id="3.40.640.10">
    <property type="entry name" value="Type I PLP-dependent aspartate aminotransferase-like (Major domain)"/>
    <property type="match status" value="1"/>
</dbReference>
<dbReference type="InterPro" id="IPR015421">
    <property type="entry name" value="PyrdxlP-dep_Trfase_major"/>
</dbReference>
<dbReference type="NCBIfam" id="NF041359">
    <property type="entry name" value="GntG_guanitoxin"/>
    <property type="match status" value="1"/>
</dbReference>
<dbReference type="GO" id="GO:0005829">
    <property type="term" value="C:cytosol"/>
    <property type="evidence" value="ECO:0007669"/>
    <property type="project" value="TreeGrafter"/>
</dbReference>
<dbReference type="EMBL" id="MCGR01000064">
    <property type="protein sequence ID" value="ORY65651.1"/>
    <property type="molecule type" value="Genomic_DNA"/>
</dbReference>
<evidence type="ECO:0000313" key="7">
    <source>
        <dbReference type="EMBL" id="ORY65651.1"/>
    </source>
</evidence>
<dbReference type="Pfam" id="PF01212">
    <property type="entry name" value="Beta_elim_lyase"/>
    <property type="match status" value="1"/>
</dbReference>
<organism evidence="7 8">
    <name type="scientific">Leucosporidium creatinivorum</name>
    <dbReference type="NCBI Taxonomy" id="106004"/>
    <lineage>
        <taxon>Eukaryota</taxon>
        <taxon>Fungi</taxon>
        <taxon>Dikarya</taxon>
        <taxon>Basidiomycota</taxon>
        <taxon>Pucciniomycotina</taxon>
        <taxon>Microbotryomycetes</taxon>
        <taxon>Leucosporidiales</taxon>
        <taxon>Leucosporidium</taxon>
    </lineage>
</organism>
<sequence>MTQAVSGAAANEIKAKQIARDFRTDTITTPVDEIFKVMAEASRGDDVYGEDQATNELQERIAKLAGKEAAMFAVSGTMTNQLAIRAHLTQPPHSIILDARSHVHLYEAGGVAFHSQATSHAVPPKNGHHLTLEEVIDNAVFGEDIHSAPTKLVALENTLSGMVFPQEEVVRISDAMRSEGIIMHCDGARMWEVVAKTGTSLEELCAPFDTVSLCMSKGLGAPIGSVLVGPKKFIERCKWFRKCFGGGIRQSGGLAAAANYCLDHHLPLLAGTHELAAYLARNLADLGVHLMLPVETNMLWIDPKSIGFPIHELAARAKTRGVTLGSHRVVVHFQITKQAVDDLIEVVKEMKEEFKDAPKMAIDEEQNQRFARGTYAGNIQPPIARLGTAYGKNQ</sequence>
<dbReference type="AlphaFoldDB" id="A0A1Y2E268"/>
<dbReference type="FunCoup" id="A0A1Y2E268">
    <property type="interactions" value="337"/>
</dbReference>
<dbReference type="OrthoDB" id="10261951at2759"/>
<comment type="similarity">
    <text evidence="2">Belongs to the threonine aldolase family.</text>
</comment>
<keyword evidence="7" id="KW-0808">Transferase</keyword>
<accession>A0A1Y2E268</accession>
<dbReference type="InterPro" id="IPR015422">
    <property type="entry name" value="PyrdxlP-dep_Trfase_small"/>
</dbReference>
<dbReference type="GO" id="GO:0008732">
    <property type="term" value="F:L-allo-threonine aldolase activity"/>
    <property type="evidence" value="ECO:0007669"/>
    <property type="project" value="TreeGrafter"/>
</dbReference>
<evidence type="ECO:0000256" key="4">
    <source>
        <dbReference type="ARBA" id="ARBA00023239"/>
    </source>
</evidence>
<reference evidence="7 8" key="1">
    <citation type="submission" date="2016-07" db="EMBL/GenBank/DDBJ databases">
        <title>Pervasive Adenine N6-methylation of Active Genes in Fungi.</title>
        <authorList>
            <consortium name="DOE Joint Genome Institute"/>
            <person name="Mondo S.J."/>
            <person name="Dannebaum R.O."/>
            <person name="Kuo R.C."/>
            <person name="Labutti K."/>
            <person name="Haridas S."/>
            <person name="Kuo A."/>
            <person name="Salamov A."/>
            <person name="Ahrendt S.R."/>
            <person name="Lipzen A."/>
            <person name="Sullivan W."/>
            <person name="Andreopoulos W.B."/>
            <person name="Clum A."/>
            <person name="Lindquist E."/>
            <person name="Daum C."/>
            <person name="Ramamoorthy G.K."/>
            <person name="Gryganskyi A."/>
            <person name="Culley D."/>
            <person name="Magnuson J.K."/>
            <person name="James T.Y."/>
            <person name="O'Malley M.A."/>
            <person name="Stajich J.E."/>
            <person name="Spatafora J.W."/>
            <person name="Visel A."/>
            <person name="Grigoriev I.V."/>
        </authorList>
    </citation>
    <scope>NUCLEOTIDE SEQUENCE [LARGE SCALE GENOMIC DNA]</scope>
    <source>
        <strain evidence="7 8">62-1032</strain>
    </source>
</reference>
<dbReference type="GO" id="GO:0006567">
    <property type="term" value="P:L-threonine catabolic process"/>
    <property type="evidence" value="ECO:0007669"/>
    <property type="project" value="TreeGrafter"/>
</dbReference>
<feature type="modified residue" description="N6-(pyridoxal phosphate)lysine" evidence="5">
    <location>
        <position position="217"/>
    </location>
</feature>
<protein>
    <submittedName>
        <fullName evidence="7">Pyridoxal phosphate-dependent transferase</fullName>
    </submittedName>
</protein>
<proteinExistence type="inferred from homology"/>